<evidence type="ECO:0000313" key="2">
    <source>
        <dbReference type="EMBL" id="KAF0689488.1"/>
    </source>
</evidence>
<organism evidence="2 3">
    <name type="scientific">Aphis craccivora</name>
    <name type="common">Cowpea aphid</name>
    <dbReference type="NCBI Taxonomy" id="307492"/>
    <lineage>
        <taxon>Eukaryota</taxon>
        <taxon>Metazoa</taxon>
        <taxon>Ecdysozoa</taxon>
        <taxon>Arthropoda</taxon>
        <taxon>Hexapoda</taxon>
        <taxon>Insecta</taxon>
        <taxon>Pterygota</taxon>
        <taxon>Neoptera</taxon>
        <taxon>Paraneoptera</taxon>
        <taxon>Hemiptera</taxon>
        <taxon>Sternorrhyncha</taxon>
        <taxon>Aphidomorpha</taxon>
        <taxon>Aphidoidea</taxon>
        <taxon>Aphididae</taxon>
        <taxon>Aphidini</taxon>
        <taxon>Aphis</taxon>
        <taxon>Aphis</taxon>
    </lineage>
</organism>
<accession>A0A6G0VJA5</accession>
<keyword evidence="1" id="KW-0472">Membrane</keyword>
<proteinExistence type="predicted"/>
<protein>
    <submittedName>
        <fullName evidence="2">Uncharacterized protein</fullName>
    </submittedName>
</protein>
<keyword evidence="1" id="KW-1133">Transmembrane helix</keyword>
<keyword evidence="1" id="KW-0812">Transmembrane</keyword>
<comment type="caution">
    <text evidence="2">The sequence shown here is derived from an EMBL/GenBank/DDBJ whole genome shotgun (WGS) entry which is preliminary data.</text>
</comment>
<dbReference type="EMBL" id="VUJU01016305">
    <property type="protein sequence ID" value="KAF0689488.1"/>
    <property type="molecule type" value="Genomic_DNA"/>
</dbReference>
<feature type="transmembrane region" description="Helical" evidence="1">
    <location>
        <begin position="64"/>
        <end position="84"/>
    </location>
</feature>
<feature type="transmembrane region" description="Helical" evidence="1">
    <location>
        <begin position="21"/>
        <end position="44"/>
    </location>
</feature>
<reference evidence="2 3" key="1">
    <citation type="submission" date="2019-08" db="EMBL/GenBank/DDBJ databases">
        <title>Whole genome of Aphis craccivora.</title>
        <authorList>
            <person name="Voronova N.V."/>
            <person name="Shulinski R.S."/>
            <person name="Bandarenka Y.V."/>
            <person name="Zhorov D.G."/>
            <person name="Warner D."/>
        </authorList>
    </citation>
    <scope>NUCLEOTIDE SEQUENCE [LARGE SCALE GENOMIC DNA]</scope>
    <source>
        <strain evidence="2">180601</strain>
        <tissue evidence="2">Whole Body</tissue>
    </source>
</reference>
<name>A0A6G0VJA5_APHCR</name>
<sequence length="162" mass="17018">MVSVSITSVLRLNSNGARVNFVVEVVVVGGNDLLLGVISGVWTGDICDDAERVDARLMVISPSVLPKIGGVGVGLCVCVVEAAVRTNVRRLIWRFPKPVCSWGSQCSSAALHSTCTGRAVAVFRPYRPVVAVCVAGAKCVTVRVCRVPVSLTVVEAGRLVCP</sequence>
<dbReference type="Proteomes" id="UP000478052">
    <property type="component" value="Unassembled WGS sequence"/>
</dbReference>
<evidence type="ECO:0000256" key="1">
    <source>
        <dbReference type="SAM" id="Phobius"/>
    </source>
</evidence>
<dbReference type="AlphaFoldDB" id="A0A6G0VJA5"/>
<gene>
    <name evidence="2" type="ORF">FWK35_00034498</name>
</gene>
<keyword evidence="3" id="KW-1185">Reference proteome</keyword>
<evidence type="ECO:0000313" key="3">
    <source>
        <dbReference type="Proteomes" id="UP000478052"/>
    </source>
</evidence>